<evidence type="ECO:0000313" key="2">
    <source>
        <dbReference type="Proteomes" id="UP001265746"/>
    </source>
</evidence>
<gene>
    <name evidence="1" type="ORF">N8I77_008280</name>
</gene>
<dbReference type="PANTHER" id="PTHR37542:SF1">
    <property type="entry name" value="PRION-INHIBITION AND PROPAGATION HELO DOMAIN-CONTAINING PROTEIN"/>
    <property type="match status" value="1"/>
</dbReference>
<sequence length="525" mass="58973">MEAVGLVLAVPGVVDLCLKYGRELIILCSSFKNAQAEISECLLRVGQSWVRLEEQLKNMTHIEPLMDERHRALYQRILSTVQVKLEIAASALHQVIDVKGEDSQYELKVKRLKFAFKRDGLDRTLHDVETWMKNADLTWFLILRMSSPRIDSALTQAGSMLKATTPSILSIREGMHGGIPSNVPGTFGATLSRTPHFLDQMQVAEIPMCNALFACTNTNSPVSTFILNKIYWPLLSGCNDVKRVTRDLARKLQHKDPDTFGLLSCEGFVTKSMEASSLEILESTIIFGVPSGCSNPRSLRHCLINNPPPDTLTHRLLLARDLAKSVGFVHTFGFVHKNVRPESILRFETSATSPQPVFLVGFEHFRKEEGVTQRLGDQTFEGNLYLHPDRQGTSPQERYVMQHDIYSLGVVLLEVGMWKSFVEYIPEDGSIRPTLLLGAPPAAEGLQLLRYVLFSAQDRFLSLARLELPKIMGTEYARVVETCLTCLDDNNNDFGDQSEFEDEDGIVVGARYIEKVILRLSMINM</sequence>
<proteinExistence type="predicted"/>
<dbReference type="AlphaFoldDB" id="A0AAD9SEU2"/>
<protein>
    <recommendedName>
        <fullName evidence="3">Protein kinase domain-containing protein</fullName>
    </recommendedName>
</protein>
<evidence type="ECO:0000313" key="1">
    <source>
        <dbReference type="EMBL" id="KAK2605445.1"/>
    </source>
</evidence>
<dbReference type="EMBL" id="JAUJFL010000004">
    <property type="protein sequence ID" value="KAK2605445.1"/>
    <property type="molecule type" value="Genomic_DNA"/>
</dbReference>
<accession>A0AAD9SEU2</accession>
<dbReference type="Gene3D" id="1.10.510.10">
    <property type="entry name" value="Transferase(Phosphotransferase) domain 1"/>
    <property type="match status" value="1"/>
</dbReference>
<dbReference type="SUPFAM" id="SSF56112">
    <property type="entry name" value="Protein kinase-like (PK-like)"/>
    <property type="match status" value="1"/>
</dbReference>
<comment type="caution">
    <text evidence="1">The sequence shown here is derived from an EMBL/GenBank/DDBJ whole genome shotgun (WGS) entry which is preliminary data.</text>
</comment>
<dbReference type="PANTHER" id="PTHR37542">
    <property type="entry name" value="HELO DOMAIN-CONTAINING PROTEIN-RELATED"/>
    <property type="match status" value="1"/>
</dbReference>
<evidence type="ECO:0008006" key="3">
    <source>
        <dbReference type="Google" id="ProtNLM"/>
    </source>
</evidence>
<dbReference type="InterPro" id="IPR011009">
    <property type="entry name" value="Kinase-like_dom_sf"/>
</dbReference>
<organism evidence="1 2">
    <name type="scientific">Phomopsis amygdali</name>
    <name type="common">Fusicoccum amygdali</name>
    <dbReference type="NCBI Taxonomy" id="1214568"/>
    <lineage>
        <taxon>Eukaryota</taxon>
        <taxon>Fungi</taxon>
        <taxon>Dikarya</taxon>
        <taxon>Ascomycota</taxon>
        <taxon>Pezizomycotina</taxon>
        <taxon>Sordariomycetes</taxon>
        <taxon>Sordariomycetidae</taxon>
        <taxon>Diaporthales</taxon>
        <taxon>Diaporthaceae</taxon>
        <taxon>Diaporthe</taxon>
    </lineage>
</organism>
<reference evidence="1" key="1">
    <citation type="submission" date="2023-06" db="EMBL/GenBank/DDBJ databases">
        <authorList>
            <person name="Noh H."/>
        </authorList>
    </citation>
    <scope>NUCLEOTIDE SEQUENCE</scope>
    <source>
        <strain evidence="1">DUCC20226</strain>
    </source>
</reference>
<name>A0AAD9SEU2_PHOAM</name>
<dbReference type="Proteomes" id="UP001265746">
    <property type="component" value="Unassembled WGS sequence"/>
</dbReference>
<keyword evidence="2" id="KW-1185">Reference proteome</keyword>